<accession>A0A5B7DNQ2</accession>
<feature type="compositionally biased region" description="Gly residues" evidence="1">
    <location>
        <begin position="30"/>
        <end position="47"/>
    </location>
</feature>
<organism evidence="2 3">
    <name type="scientific">Portunus trituberculatus</name>
    <name type="common">Swimming crab</name>
    <name type="synonym">Neptunus trituberculatus</name>
    <dbReference type="NCBI Taxonomy" id="210409"/>
    <lineage>
        <taxon>Eukaryota</taxon>
        <taxon>Metazoa</taxon>
        <taxon>Ecdysozoa</taxon>
        <taxon>Arthropoda</taxon>
        <taxon>Crustacea</taxon>
        <taxon>Multicrustacea</taxon>
        <taxon>Malacostraca</taxon>
        <taxon>Eumalacostraca</taxon>
        <taxon>Eucarida</taxon>
        <taxon>Decapoda</taxon>
        <taxon>Pleocyemata</taxon>
        <taxon>Brachyura</taxon>
        <taxon>Eubrachyura</taxon>
        <taxon>Portunoidea</taxon>
        <taxon>Portunidae</taxon>
        <taxon>Portuninae</taxon>
        <taxon>Portunus</taxon>
    </lineage>
</organism>
<protein>
    <submittedName>
        <fullName evidence="2">Uncharacterized protein</fullName>
    </submittedName>
</protein>
<comment type="caution">
    <text evidence="2">The sequence shown here is derived from an EMBL/GenBank/DDBJ whole genome shotgun (WGS) entry which is preliminary data.</text>
</comment>
<sequence>MASRSTTAGESRGASGRVACAPGELRAGQSGAGQGRAGQGREGQAGAGIGVPFKVAVPVGGGAGGAVAAVVGCCGRPPYDSLQETIISSSPSPSLPQPLPSTYTCMPARPPVRSSSRTKRPAVIHLT</sequence>
<feature type="compositionally biased region" description="Basic residues" evidence="1">
    <location>
        <begin position="116"/>
        <end position="127"/>
    </location>
</feature>
<dbReference type="AlphaFoldDB" id="A0A5B7DNQ2"/>
<evidence type="ECO:0000313" key="2">
    <source>
        <dbReference type="EMBL" id="MPC22576.1"/>
    </source>
</evidence>
<reference evidence="2 3" key="1">
    <citation type="submission" date="2019-05" db="EMBL/GenBank/DDBJ databases">
        <title>Another draft genome of Portunus trituberculatus and its Hox gene families provides insights of decapod evolution.</title>
        <authorList>
            <person name="Jeong J.-H."/>
            <person name="Song I."/>
            <person name="Kim S."/>
            <person name="Choi T."/>
            <person name="Kim D."/>
            <person name="Ryu S."/>
            <person name="Kim W."/>
        </authorList>
    </citation>
    <scope>NUCLEOTIDE SEQUENCE [LARGE SCALE GENOMIC DNA]</scope>
    <source>
        <tissue evidence="2">Muscle</tissue>
    </source>
</reference>
<proteinExistence type="predicted"/>
<feature type="region of interest" description="Disordered" evidence="1">
    <location>
        <begin position="107"/>
        <end position="127"/>
    </location>
</feature>
<dbReference type="EMBL" id="VSRR010001102">
    <property type="protein sequence ID" value="MPC22576.1"/>
    <property type="molecule type" value="Genomic_DNA"/>
</dbReference>
<name>A0A5B7DNQ2_PORTR</name>
<gene>
    <name evidence="2" type="ORF">E2C01_015593</name>
</gene>
<feature type="region of interest" description="Disordered" evidence="1">
    <location>
        <begin position="1"/>
        <end position="47"/>
    </location>
</feature>
<evidence type="ECO:0000313" key="3">
    <source>
        <dbReference type="Proteomes" id="UP000324222"/>
    </source>
</evidence>
<evidence type="ECO:0000256" key="1">
    <source>
        <dbReference type="SAM" id="MobiDB-lite"/>
    </source>
</evidence>
<dbReference type="Proteomes" id="UP000324222">
    <property type="component" value="Unassembled WGS sequence"/>
</dbReference>
<keyword evidence="3" id="KW-1185">Reference proteome</keyword>